<accession>A0A834WT06</accession>
<proteinExistence type="predicted"/>
<evidence type="ECO:0000313" key="2">
    <source>
        <dbReference type="EMBL" id="KAF7831864.1"/>
    </source>
</evidence>
<dbReference type="AlphaFoldDB" id="A0A834WT06"/>
<reference evidence="2" key="1">
    <citation type="submission" date="2020-09" db="EMBL/GenBank/DDBJ databases">
        <title>Genome-Enabled Discovery of Anthraquinone Biosynthesis in Senna tora.</title>
        <authorList>
            <person name="Kang S.-H."/>
            <person name="Pandey R.P."/>
            <person name="Lee C.-M."/>
            <person name="Sim J.-S."/>
            <person name="Jeong J.-T."/>
            <person name="Choi B.-S."/>
            <person name="Jung M."/>
            <person name="Ginzburg D."/>
            <person name="Zhao K."/>
            <person name="Won S.Y."/>
            <person name="Oh T.-J."/>
            <person name="Yu Y."/>
            <person name="Kim N.-H."/>
            <person name="Lee O.R."/>
            <person name="Lee T.-H."/>
            <person name="Bashyal P."/>
            <person name="Kim T.-S."/>
            <person name="Lee W.-H."/>
            <person name="Kawkins C."/>
            <person name="Kim C.-K."/>
            <person name="Kim J.S."/>
            <person name="Ahn B.O."/>
            <person name="Rhee S.Y."/>
            <person name="Sohng J.K."/>
        </authorList>
    </citation>
    <scope>NUCLEOTIDE SEQUENCE</scope>
    <source>
        <tissue evidence="2">Leaf</tissue>
    </source>
</reference>
<organism evidence="2 3">
    <name type="scientific">Senna tora</name>
    <dbReference type="NCBI Taxonomy" id="362788"/>
    <lineage>
        <taxon>Eukaryota</taxon>
        <taxon>Viridiplantae</taxon>
        <taxon>Streptophyta</taxon>
        <taxon>Embryophyta</taxon>
        <taxon>Tracheophyta</taxon>
        <taxon>Spermatophyta</taxon>
        <taxon>Magnoliopsida</taxon>
        <taxon>eudicotyledons</taxon>
        <taxon>Gunneridae</taxon>
        <taxon>Pentapetalae</taxon>
        <taxon>rosids</taxon>
        <taxon>fabids</taxon>
        <taxon>Fabales</taxon>
        <taxon>Fabaceae</taxon>
        <taxon>Caesalpinioideae</taxon>
        <taxon>Cassia clade</taxon>
        <taxon>Senna</taxon>
    </lineage>
</organism>
<keyword evidence="1" id="KW-0812">Transmembrane</keyword>
<keyword evidence="1" id="KW-0472">Membrane</keyword>
<name>A0A834WT06_9FABA</name>
<keyword evidence="3" id="KW-1185">Reference proteome</keyword>
<sequence>MNTRILGCKAKMLSEAGLAGLFVDGFLKHQMARLHQLDRSLCNRTLSLQEFQVKNCLFLLKRKWKKVTLIIAAFSLAFCLFPRSGSLRGCGGAKARVHFSYQRKILALMKWSFLVMFNFCFNMS</sequence>
<evidence type="ECO:0000256" key="1">
    <source>
        <dbReference type="SAM" id="Phobius"/>
    </source>
</evidence>
<gene>
    <name evidence="2" type="ORF">G2W53_014197</name>
</gene>
<evidence type="ECO:0000313" key="3">
    <source>
        <dbReference type="Proteomes" id="UP000634136"/>
    </source>
</evidence>
<feature type="transmembrane region" description="Helical" evidence="1">
    <location>
        <begin position="105"/>
        <end position="121"/>
    </location>
</feature>
<dbReference type="EMBL" id="JAAIUW010000005">
    <property type="protein sequence ID" value="KAF7831864.1"/>
    <property type="molecule type" value="Genomic_DNA"/>
</dbReference>
<dbReference type="Proteomes" id="UP000634136">
    <property type="component" value="Unassembled WGS sequence"/>
</dbReference>
<protein>
    <submittedName>
        <fullName evidence="2">Uncharacterized protein</fullName>
    </submittedName>
</protein>
<comment type="caution">
    <text evidence="2">The sequence shown here is derived from an EMBL/GenBank/DDBJ whole genome shotgun (WGS) entry which is preliminary data.</text>
</comment>
<feature type="transmembrane region" description="Helical" evidence="1">
    <location>
        <begin position="67"/>
        <end position="85"/>
    </location>
</feature>
<keyword evidence="1" id="KW-1133">Transmembrane helix</keyword>